<dbReference type="GeneID" id="85441840"/>
<evidence type="ECO:0008006" key="3">
    <source>
        <dbReference type="Google" id="ProtNLM"/>
    </source>
</evidence>
<dbReference type="Proteomes" id="UP001230504">
    <property type="component" value="Unassembled WGS sequence"/>
</dbReference>
<evidence type="ECO:0000313" key="1">
    <source>
        <dbReference type="EMBL" id="KAK1593804.1"/>
    </source>
</evidence>
<proteinExistence type="predicted"/>
<dbReference type="RefSeq" id="XP_060415070.1">
    <property type="nucleotide sequence ID" value="XM_060557600.1"/>
</dbReference>
<evidence type="ECO:0000313" key="2">
    <source>
        <dbReference type="Proteomes" id="UP001230504"/>
    </source>
</evidence>
<reference evidence="1" key="1">
    <citation type="submission" date="2021-06" db="EMBL/GenBank/DDBJ databases">
        <title>Comparative genomics, transcriptomics and evolutionary studies reveal genomic signatures of adaptation to plant cell wall in hemibiotrophic fungi.</title>
        <authorList>
            <consortium name="DOE Joint Genome Institute"/>
            <person name="Baroncelli R."/>
            <person name="Diaz J.F."/>
            <person name="Benocci T."/>
            <person name="Peng M."/>
            <person name="Battaglia E."/>
            <person name="Haridas S."/>
            <person name="Andreopoulos W."/>
            <person name="Labutti K."/>
            <person name="Pangilinan J."/>
            <person name="Floch G.L."/>
            <person name="Makela M.R."/>
            <person name="Henrissat B."/>
            <person name="Grigoriev I.V."/>
            <person name="Crouch J.A."/>
            <person name="De Vries R.P."/>
            <person name="Sukno S.A."/>
            <person name="Thon M.R."/>
        </authorList>
    </citation>
    <scope>NUCLEOTIDE SEQUENCE</scope>
    <source>
        <strain evidence="1">CBS 125086</strain>
    </source>
</reference>
<name>A0AAD8Q2U6_9PEZI</name>
<organism evidence="1 2">
    <name type="scientific">Colletotrichum navitas</name>
    <dbReference type="NCBI Taxonomy" id="681940"/>
    <lineage>
        <taxon>Eukaryota</taxon>
        <taxon>Fungi</taxon>
        <taxon>Dikarya</taxon>
        <taxon>Ascomycota</taxon>
        <taxon>Pezizomycotina</taxon>
        <taxon>Sordariomycetes</taxon>
        <taxon>Hypocreomycetidae</taxon>
        <taxon>Glomerellales</taxon>
        <taxon>Glomerellaceae</taxon>
        <taxon>Colletotrichum</taxon>
        <taxon>Colletotrichum graminicola species complex</taxon>
    </lineage>
</organism>
<protein>
    <recommendedName>
        <fullName evidence="3">F-box domain-containing protein</fullName>
    </recommendedName>
</protein>
<sequence length="533" mass="60636">MNEALRLSTLIPIHSSRLTASVSVQSPKMYPTDMHSLPIEIYRMIAKSLCTHCSRTEKVYTLSKITLYNLCLVDKKWHQAATPSLYHAFETSYDTNSILFGSSHDKAFESSQDKTFLAFLHTLIQHPNLAIHVKSLRLRPTYREWSWGNMKALRNDIRFRALALGSPFSDHPELLADSNSNYLSRDCRGVLEEMLLLHTPNIVSIDFDWGAVEVDVHNIFKYLNTVAHCSQKWHGMRRLRHVKLDMRFPRNTPESHMTYLSRLATVAPSVQRLHTNLVNSLFPNWQDMDDASSNYWAPVAVQLQIPTPTHIVTFLSSLRSIYIANFTGDVSFERTLGTHIGHCKSVEEVRYVSKSRYAASFVQLIKPLSRTLKRFGLTQCYPRDNETIWDAPHDDSVAVVKAIAGLTSLEALRFDMAGSMSIFGHQESESASMLIPLICALPKSLRVLAIGGCKWVCLKQGLSQLMDRVQDGMLPNFRTLHVTCWIRTHYNPFIEAFADLGIEMVIHSQMEHPLGPNGLFSEGWTHMVEGRFS</sequence>
<gene>
    <name evidence="1" type="ORF">LY79DRAFT_550971</name>
</gene>
<accession>A0AAD8Q2U6</accession>
<dbReference type="EMBL" id="JAHLJV010000023">
    <property type="protein sequence ID" value="KAK1593804.1"/>
    <property type="molecule type" value="Genomic_DNA"/>
</dbReference>
<dbReference type="AlphaFoldDB" id="A0AAD8Q2U6"/>
<keyword evidence="2" id="KW-1185">Reference proteome</keyword>
<comment type="caution">
    <text evidence="1">The sequence shown here is derived from an EMBL/GenBank/DDBJ whole genome shotgun (WGS) entry which is preliminary data.</text>
</comment>